<dbReference type="SUPFAM" id="SSF56281">
    <property type="entry name" value="Metallo-hydrolase/oxidoreductase"/>
    <property type="match status" value="1"/>
</dbReference>
<dbReference type="PANTHER" id="PTHR11203">
    <property type="entry name" value="CLEAVAGE AND POLYADENYLATION SPECIFICITY FACTOR FAMILY MEMBER"/>
    <property type="match status" value="1"/>
</dbReference>
<keyword evidence="2" id="KW-1185">Reference proteome</keyword>
<keyword evidence="1" id="KW-0436">Ligase</keyword>
<comment type="caution">
    <text evidence="1">The sequence shown here is derived from an EMBL/GenBank/DDBJ whole genome shotgun (WGS) entry which is preliminary data.</text>
</comment>
<dbReference type="GO" id="GO:0016874">
    <property type="term" value="F:ligase activity"/>
    <property type="evidence" value="ECO:0007669"/>
    <property type="project" value="UniProtKB-KW"/>
</dbReference>
<keyword evidence="1" id="KW-0269">Exonuclease</keyword>
<protein>
    <submittedName>
        <fullName evidence="1">Ligase-associated DNA damage response exonuclease</fullName>
        <ecNumber evidence="1">3.1.-.-</ecNumber>
    </submittedName>
</protein>
<dbReference type="InterPro" id="IPR026360">
    <property type="entry name" value="Xnuc_lig_assoc"/>
</dbReference>
<dbReference type="InterPro" id="IPR050698">
    <property type="entry name" value="MBL"/>
</dbReference>
<sequence>MQLLQFTDKGIYCPAGDFYIDPWQPVRRAVITHAHSDHARWGHQHYLCQHDSVPLLKLRLGSDIQVQGAAFGETIRYNGVTISLHPAGHIIGSAQIRVEQAGEVWVASGDYKLENDGLSGQFEVVKCHTFITESTFGLPIYNWLPQETIFDNIAQWIDNNSQTDKNSVILAYSLGKAQRLLYHLKGKVDHFLVHGAIFNTHQVLLENGWDLPPVTLLTPDTPKSVFKNSLIIAPPSAADSTWMRKFNPYALGVCSGWMQVRGNMRRRNADAGFALSDHADWPALLAAVKATGAQKVYATHGFSSVFARYLQDTGIAASEVKTAFGEEEEAVPPTPAPTP</sequence>
<dbReference type="Proteomes" id="UP001549749">
    <property type="component" value="Unassembled WGS sequence"/>
</dbReference>
<evidence type="ECO:0000313" key="1">
    <source>
        <dbReference type="EMBL" id="MET7001313.1"/>
    </source>
</evidence>
<dbReference type="EMBL" id="JBEXAC010000003">
    <property type="protein sequence ID" value="MET7001313.1"/>
    <property type="molecule type" value="Genomic_DNA"/>
</dbReference>
<keyword evidence="1" id="KW-0540">Nuclease</keyword>
<dbReference type="PANTHER" id="PTHR11203:SF49">
    <property type="entry name" value="BLL1145 PROTEIN"/>
    <property type="match status" value="1"/>
</dbReference>
<evidence type="ECO:0000313" key="2">
    <source>
        <dbReference type="Proteomes" id="UP001549749"/>
    </source>
</evidence>
<keyword evidence="1" id="KW-0378">Hydrolase</keyword>
<name>A0ABV2TE50_9BACT</name>
<organism evidence="1 2">
    <name type="scientific">Chitinophaga defluvii</name>
    <dbReference type="NCBI Taxonomy" id="3163343"/>
    <lineage>
        <taxon>Bacteria</taxon>
        <taxon>Pseudomonadati</taxon>
        <taxon>Bacteroidota</taxon>
        <taxon>Chitinophagia</taxon>
        <taxon>Chitinophagales</taxon>
        <taxon>Chitinophagaceae</taxon>
        <taxon>Chitinophaga</taxon>
    </lineage>
</organism>
<dbReference type="EC" id="3.1.-.-" evidence="1"/>
<dbReference type="NCBIfam" id="TIGR04122">
    <property type="entry name" value="Xnuc_lig_assoc"/>
    <property type="match status" value="1"/>
</dbReference>
<reference evidence="1 2" key="1">
    <citation type="submission" date="2024-06" db="EMBL/GenBank/DDBJ databases">
        <title>Chitinophaga defluvii sp. nov., isolated from municipal sewage.</title>
        <authorList>
            <person name="Zhang L."/>
        </authorList>
    </citation>
    <scope>NUCLEOTIDE SEQUENCE [LARGE SCALE GENOMIC DNA]</scope>
    <source>
        <strain evidence="1 2">H8</strain>
    </source>
</reference>
<dbReference type="RefSeq" id="WP_354663884.1">
    <property type="nucleotide sequence ID" value="NZ_JBEXAC010000003.1"/>
</dbReference>
<dbReference type="Gene3D" id="3.60.15.10">
    <property type="entry name" value="Ribonuclease Z/Hydroxyacylglutathione hydrolase-like"/>
    <property type="match status" value="1"/>
</dbReference>
<gene>
    <name evidence="1" type="ORF">ABR189_28275</name>
</gene>
<proteinExistence type="predicted"/>
<dbReference type="InterPro" id="IPR036866">
    <property type="entry name" value="RibonucZ/Hydroxyglut_hydro"/>
</dbReference>
<dbReference type="GO" id="GO:0004527">
    <property type="term" value="F:exonuclease activity"/>
    <property type="evidence" value="ECO:0007669"/>
    <property type="project" value="UniProtKB-KW"/>
</dbReference>
<accession>A0ABV2TE50</accession>